<dbReference type="PROSITE" id="PS00922">
    <property type="entry name" value="TRANSGLYCOSYLASE"/>
    <property type="match status" value="1"/>
</dbReference>
<comment type="similarity">
    <text evidence="1">Belongs to the transglycosylase Slt family.</text>
</comment>
<dbReference type="AlphaFoldDB" id="A0AAW7DMD8"/>
<reference evidence="4" key="2">
    <citation type="journal article" date="2022" name="Sci. Total Environ.">
        <title>Prevalence, transmission, and molecular epidemiology of tet(X)-positive bacteria among humans, animals, and environmental niches in China: An epidemiological, and genomic-based study.</title>
        <authorList>
            <person name="Dong N."/>
            <person name="Zeng Y."/>
            <person name="Cai C."/>
            <person name="Sun C."/>
            <person name="Lu J."/>
            <person name="Liu C."/>
            <person name="Zhou H."/>
            <person name="Sun Q."/>
            <person name="Shu L."/>
            <person name="Wang H."/>
            <person name="Wang Y."/>
            <person name="Wang S."/>
            <person name="Wu C."/>
            <person name="Chan E.W."/>
            <person name="Chen G."/>
            <person name="Shen Z."/>
            <person name="Chen S."/>
            <person name="Zhang R."/>
        </authorList>
    </citation>
    <scope>NUCLEOTIDE SEQUENCE</scope>
    <source>
        <strain evidence="4">DF46-2-2</strain>
    </source>
</reference>
<dbReference type="Proteomes" id="UP001173465">
    <property type="component" value="Unassembled WGS sequence"/>
</dbReference>
<organism evidence="4 5">
    <name type="scientific">Thiopseudomonas alkaliphila</name>
    <dbReference type="NCBI Taxonomy" id="1697053"/>
    <lineage>
        <taxon>Bacteria</taxon>
        <taxon>Pseudomonadati</taxon>
        <taxon>Pseudomonadota</taxon>
        <taxon>Gammaproteobacteria</taxon>
        <taxon>Pseudomonadales</taxon>
        <taxon>Pseudomonadaceae</taxon>
        <taxon>Thiopseudomonas</taxon>
    </lineage>
</organism>
<dbReference type="InterPro" id="IPR023346">
    <property type="entry name" value="Lysozyme-like_dom_sf"/>
</dbReference>
<feature type="signal peptide" evidence="2">
    <location>
        <begin position="1"/>
        <end position="21"/>
    </location>
</feature>
<dbReference type="PANTHER" id="PTHR37423">
    <property type="entry name" value="SOLUBLE LYTIC MUREIN TRANSGLYCOSYLASE-RELATED"/>
    <property type="match status" value="1"/>
</dbReference>
<evidence type="ECO:0000259" key="3">
    <source>
        <dbReference type="Pfam" id="PF01464"/>
    </source>
</evidence>
<name>A0AAW7DMD8_9GAMM</name>
<sequence length="225" mass="25017">MKLTLPLIACLGLMPWLTAHASTIQKIVHADGRIEFTNAPKISAPASSGTTTVYKYRHNGVVAFSDNRPKNTQFEVLRFDCYACNVNSNVNWRTTALHTQQYDHHIQRYAKHYNVDPALVKAVIHAESAFNPNARSRVGAQGLMQLMPATAAELGVIDAYDPEQNIKGGVKYLAQMLKRFNNDTRLATAAYNAGPGAVMRYNGIPAYAETQAYVNRVGILMDRYR</sequence>
<comment type="caution">
    <text evidence="4">The sequence shown here is derived from an EMBL/GenBank/DDBJ whole genome shotgun (WGS) entry which is preliminary data.</text>
</comment>
<proteinExistence type="inferred from homology"/>
<evidence type="ECO:0000256" key="2">
    <source>
        <dbReference type="SAM" id="SignalP"/>
    </source>
</evidence>
<evidence type="ECO:0000256" key="1">
    <source>
        <dbReference type="ARBA" id="ARBA00007734"/>
    </source>
</evidence>
<gene>
    <name evidence="4" type="ORF">HX099_00995</name>
</gene>
<evidence type="ECO:0000313" key="5">
    <source>
        <dbReference type="Proteomes" id="UP001173465"/>
    </source>
</evidence>
<dbReference type="Pfam" id="PF01464">
    <property type="entry name" value="SLT"/>
    <property type="match status" value="1"/>
</dbReference>
<dbReference type="Gene3D" id="1.10.530.10">
    <property type="match status" value="1"/>
</dbReference>
<dbReference type="CDD" id="cd00254">
    <property type="entry name" value="LT-like"/>
    <property type="match status" value="1"/>
</dbReference>
<feature type="domain" description="Transglycosylase SLT" evidence="3">
    <location>
        <begin position="106"/>
        <end position="209"/>
    </location>
</feature>
<dbReference type="RefSeq" id="WP_434060752.1">
    <property type="nucleotide sequence ID" value="NZ_JACANB010000001.1"/>
</dbReference>
<protein>
    <submittedName>
        <fullName evidence="4">Lytic transglycosylase domain-containing protein</fullName>
    </submittedName>
</protein>
<accession>A0AAW7DMD8</accession>
<dbReference type="InterPro" id="IPR000189">
    <property type="entry name" value="Transglyc_AS"/>
</dbReference>
<dbReference type="PANTHER" id="PTHR37423:SF2">
    <property type="entry name" value="MEMBRANE-BOUND LYTIC MUREIN TRANSGLYCOSYLASE C"/>
    <property type="match status" value="1"/>
</dbReference>
<dbReference type="InterPro" id="IPR008258">
    <property type="entry name" value="Transglycosylase_SLT_dom_1"/>
</dbReference>
<dbReference type="GO" id="GO:0016020">
    <property type="term" value="C:membrane"/>
    <property type="evidence" value="ECO:0007669"/>
    <property type="project" value="InterPro"/>
</dbReference>
<feature type="chain" id="PRO_5043577562" evidence="2">
    <location>
        <begin position="22"/>
        <end position="225"/>
    </location>
</feature>
<dbReference type="SUPFAM" id="SSF53955">
    <property type="entry name" value="Lysozyme-like"/>
    <property type="match status" value="1"/>
</dbReference>
<dbReference type="GO" id="GO:0000270">
    <property type="term" value="P:peptidoglycan metabolic process"/>
    <property type="evidence" value="ECO:0007669"/>
    <property type="project" value="InterPro"/>
</dbReference>
<dbReference type="EMBL" id="JACANB010000001">
    <property type="protein sequence ID" value="MDM1695250.1"/>
    <property type="molecule type" value="Genomic_DNA"/>
</dbReference>
<reference evidence="4" key="1">
    <citation type="submission" date="2020-06" db="EMBL/GenBank/DDBJ databases">
        <authorList>
            <person name="Dong N."/>
        </authorList>
    </citation>
    <scope>NUCLEOTIDE SEQUENCE</scope>
    <source>
        <strain evidence="4">DF46-2-2</strain>
    </source>
</reference>
<dbReference type="GO" id="GO:0008933">
    <property type="term" value="F:peptidoglycan lytic transglycosylase activity"/>
    <property type="evidence" value="ECO:0007669"/>
    <property type="project" value="InterPro"/>
</dbReference>
<evidence type="ECO:0000313" key="4">
    <source>
        <dbReference type="EMBL" id="MDM1695250.1"/>
    </source>
</evidence>
<keyword evidence="2" id="KW-0732">Signal</keyword>